<keyword evidence="1" id="KW-0143">Chaperone</keyword>
<dbReference type="CDD" id="cd00320">
    <property type="entry name" value="cpn10"/>
    <property type="match status" value="1"/>
</dbReference>
<organism evidence="2">
    <name type="scientific">marine metagenome</name>
    <dbReference type="NCBI Taxonomy" id="408172"/>
    <lineage>
        <taxon>unclassified sequences</taxon>
        <taxon>metagenomes</taxon>
        <taxon>ecological metagenomes</taxon>
    </lineage>
</organism>
<proteinExistence type="predicted"/>
<dbReference type="EMBL" id="UINC01014922">
    <property type="protein sequence ID" value="SVA63261.1"/>
    <property type="molecule type" value="Genomic_DNA"/>
</dbReference>
<dbReference type="GO" id="GO:0005524">
    <property type="term" value="F:ATP binding"/>
    <property type="evidence" value="ECO:0007669"/>
    <property type="project" value="InterPro"/>
</dbReference>
<reference evidence="2" key="1">
    <citation type="submission" date="2018-05" db="EMBL/GenBank/DDBJ databases">
        <authorList>
            <person name="Lanie J.A."/>
            <person name="Ng W.-L."/>
            <person name="Kazmierczak K.M."/>
            <person name="Andrzejewski T.M."/>
            <person name="Davidsen T.M."/>
            <person name="Wayne K.J."/>
            <person name="Tettelin H."/>
            <person name="Glass J.I."/>
            <person name="Rusch D."/>
            <person name="Podicherti R."/>
            <person name="Tsui H.-C.T."/>
            <person name="Winkler M.E."/>
        </authorList>
    </citation>
    <scope>NUCLEOTIDE SEQUENCE</scope>
</reference>
<protein>
    <recommendedName>
        <fullName evidence="3">Chaperonin</fullName>
    </recommendedName>
</protein>
<dbReference type="Pfam" id="PF00166">
    <property type="entry name" value="Cpn10"/>
    <property type="match status" value="1"/>
</dbReference>
<dbReference type="SMART" id="SM00883">
    <property type="entry name" value="Cpn10"/>
    <property type="match status" value="1"/>
</dbReference>
<accession>A0A381XFK8</accession>
<evidence type="ECO:0000256" key="1">
    <source>
        <dbReference type="ARBA" id="ARBA00023186"/>
    </source>
</evidence>
<evidence type="ECO:0008006" key="3">
    <source>
        <dbReference type="Google" id="ProtNLM"/>
    </source>
</evidence>
<dbReference type="InterPro" id="IPR037124">
    <property type="entry name" value="Chaperonin_GroES_sf"/>
</dbReference>
<name>A0A381XFK8_9ZZZZ</name>
<gene>
    <name evidence="2" type="ORF">METZ01_LOCUS116115</name>
</gene>
<dbReference type="InterPro" id="IPR020818">
    <property type="entry name" value="Chaperonin_GroES"/>
</dbReference>
<dbReference type="SUPFAM" id="SSF50129">
    <property type="entry name" value="GroES-like"/>
    <property type="match status" value="1"/>
</dbReference>
<dbReference type="GO" id="GO:0044183">
    <property type="term" value="F:protein folding chaperone"/>
    <property type="evidence" value="ECO:0007669"/>
    <property type="project" value="InterPro"/>
</dbReference>
<evidence type="ECO:0000313" key="2">
    <source>
        <dbReference type="EMBL" id="SVA63261.1"/>
    </source>
</evidence>
<dbReference type="Gene3D" id="2.30.33.40">
    <property type="entry name" value="GroES chaperonin"/>
    <property type="match status" value="1"/>
</dbReference>
<dbReference type="InterPro" id="IPR011032">
    <property type="entry name" value="GroES-like_sf"/>
</dbReference>
<dbReference type="AlphaFoldDB" id="A0A381XFK8"/>
<sequence>MNKTSNTSLDKINIVGDRVLIKPRKESGRSASGLYLPPGVKEKEKIQYGYVVKSGPGYPIPLPIDDDETWKNEKEKIKYIPLQVREGDLAVFLQGSSYEVIYQGDKYFIVPQSSILMIERDEELFN</sequence>